<name>A0AAW3MBF2_9BACL</name>
<evidence type="ECO:0008006" key="3">
    <source>
        <dbReference type="Google" id="ProtNLM"/>
    </source>
</evidence>
<gene>
    <name evidence="1" type="ORF">RSA11_09260</name>
</gene>
<dbReference type="AlphaFoldDB" id="A0AAW3MBF2"/>
<sequence length="252" mass="29267">MGAWGVAILSDDIAEDISFRYKDLLGDNFTNAEATKVVIEEYLDEIDDEEITAFWLSFALIQWKLGRLQNEVKTEALRIIDSGVDLDRWEEDPKLKKKREVILYKLKEKLNSPQPQAKKVPKRFIAETNLKTGDAISYQLPSGDFMILKVIEIIEQWTKDRYPLFEICDWIGKEIPSKDQIDLLDFRTEIQADGELLFDKVAVYPAGKRDDPAKRIKVIAENVSIKLEAGTPYTLLTWKDLDEYLTWNRYIE</sequence>
<accession>A0AAW3MBF2</accession>
<protein>
    <recommendedName>
        <fullName evidence="3">DUF4259 domain-containing protein</fullName>
    </recommendedName>
</protein>
<proteinExistence type="predicted"/>
<dbReference type="Proteomes" id="UP000072605">
    <property type="component" value="Unassembled WGS sequence"/>
</dbReference>
<dbReference type="EMBL" id="LDQV01000021">
    <property type="protein sequence ID" value="KTR26756.1"/>
    <property type="molecule type" value="Genomic_DNA"/>
</dbReference>
<organism evidence="1 2">
    <name type="scientific">Exiguobacterium indicum</name>
    <dbReference type="NCBI Taxonomy" id="296995"/>
    <lineage>
        <taxon>Bacteria</taxon>
        <taxon>Bacillati</taxon>
        <taxon>Bacillota</taxon>
        <taxon>Bacilli</taxon>
        <taxon>Bacillales</taxon>
        <taxon>Bacillales Family XII. Incertae Sedis</taxon>
        <taxon>Exiguobacterium</taxon>
    </lineage>
</organism>
<evidence type="ECO:0000313" key="1">
    <source>
        <dbReference type="EMBL" id="KTR26756.1"/>
    </source>
</evidence>
<reference evidence="1 2" key="1">
    <citation type="journal article" date="2016" name="Front. Microbiol.">
        <title>Genomic Resource of Rice Seed Associated Bacteria.</title>
        <authorList>
            <person name="Midha S."/>
            <person name="Bansal K."/>
            <person name="Sharma S."/>
            <person name="Kumar N."/>
            <person name="Patil P.P."/>
            <person name="Chaudhry V."/>
            <person name="Patil P.B."/>
        </authorList>
    </citation>
    <scope>NUCLEOTIDE SEQUENCE [LARGE SCALE GENOMIC DNA]</scope>
    <source>
        <strain evidence="1 2">RSA11</strain>
    </source>
</reference>
<comment type="caution">
    <text evidence="1">The sequence shown here is derived from an EMBL/GenBank/DDBJ whole genome shotgun (WGS) entry which is preliminary data.</text>
</comment>
<evidence type="ECO:0000313" key="2">
    <source>
        <dbReference type="Proteomes" id="UP000072605"/>
    </source>
</evidence>
<dbReference type="RefSeq" id="WP_058713708.1">
    <property type="nucleotide sequence ID" value="NZ_LDQV01000021.1"/>
</dbReference>